<dbReference type="InterPro" id="IPR027417">
    <property type="entry name" value="P-loop_NTPase"/>
</dbReference>
<organism evidence="3 4">
    <name type="scientific">Gandjariella thermophila</name>
    <dbReference type="NCBI Taxonomy" id="1931992"/>
    <lineage>
        <taxon>Bacteria</taxon>
        <taxon>Bacillati</taxon>
        <taxon>Actinomycetota</taxon>
        <taxon>Actinomycetes</taxon>
        <taxon>Pseudonocardiales</taxon>
        <taxon>Pseudonocardiaceae</taxon>
        <taxon>Gandjariella</taxon>
    </lineage>
</organism>
<dbReference type="SUPFAM" id="SSF52540">
    <property type="entry name" value="P-loop containing nucleoside triphosphate hydrolases"/>
    <property type="match status" value="1"/>
</dbReference>
<evidence type="ECO:0000313" key="3">
    <source>
        <dbReference type="EMBL" id="GDY31089.1"/>
    </source>
</evidence>
<keyword evidence="3" id="KW-0067">ATP-binding</keyword>
<sequence>MEIRAQRVGVEGAHGPLLRPTSLRVRSGEVAVVSGEPGDGHTALALALSGRMRPTSGTVLLDGRDNPRALRRRVAVVDAPGVSAPDDALDLATVVGEELAYAGARASHRAVATWLAERDATSYARQRVEAVPAELRTRLLVELAARRPGVDAVVLVCPDRHGGDPHDWWQLAVEQADAGRAVVALCGSHAAAQLDMPTARLGAHEQPPPLMVPAAGAGPEPARHRPDDPPAATEAATAEVSSLADAAEDTVVINRLEFP</sequence>
<keyword evidence="4" id="KW-1185">Reference proteome</keyword>
<accession>A0A4D4J9K3</accession>
<evidence type="ECO:0000313" key="4">
    <source>
        <dbReference type="Proteomes" id="UP000298860"/>
    </source>
</evidence>
<keyword evidence="3" id="KW-0547">Nucleotide-binding</keyword>
<evidence type="ECO:0000259" key="2">
    <source>
        <dbReference type="PROSITE" id="PS50893"/>
    </source>
</evidence>
<feature type="region of interest" description="Disordered" evidence="1">
    <location>
        <begin position="203"/>
        <end position="243"/>
    </location>
</feature>
<dbReference type="AlphaFoldDB" id="A0A4D4J9K3"/>
<dbReference type="CDD" id="cd00267">
    <property type="entry name" value="ABC_ATPase"/>
    <property type="match status" value="1"/>
</dbReference>
<dbReference type="GO" id="GO:0005524">
    <property type="term" value="F:ATP binding"/>
    <property type="evidence" value="ECO:0007669"/>
    <property type="project" value="UniProtKB-KW"/>
</dbReference>
<comment type="caution">
    <text evidence="3">The sequence shown here is derived from an EMBL/GenBank/DDBJ whole genome shotgun (WGS) entry which is preliminary data.</text>
</comment>
<dbReference type="RefSeq" id="WP_137814178.1">
    <property type="nucleotide sequence ID" value="NZ_BJFL01000011.1"/>
</dbReference>
<gene>
    <name evidence="3" type="ORF">GTS_27220</name>
</gene>
<dbReference type="OrthoDB" id="3775353at2"/>
<dbReference type="InterPro" id="IPR003439">
    <property type="entry name" value="ABC_transporter-like_ATP-bd"/>
</dbReference>
<feature type="compositionally biased region" description="Low complexity" evidence="1">
    <location>
        <begin position="230"/>
        <end position="239"/>
    </location>
</feature>
<dbReference type="Gene3D" id="3.40.50.300">
    <property type="entry name" value="P-loop containing nucleotide triphosphate hydrolases"/>
    <property type="match status" value="1"/>
</dbReference>
<reference evidence="4" key="1">
    <citation type="submission" date="2019-04" db="EMBL/GenBank/DDBJ databases">
        <title>Draft genome sequence of Pseudonocardiaceae bacterium SL3-2-4.</title>
        <authorList>
            <person name="Ningsih F."/>
            <person name="Yokota A."/>
            <person name="Sakai Y."/>
            <person name="Nanatani K."/>
            <person name="Yabe S."/>
            <person name="Oetari A."/>
            <person name="Sjamsuridzal W."/>
        </authorList>
    </citation>
    <scope>NUCLEOTIDE SEQUENCE [LARGE SCALE GENOMIC DNA]</scope>
    <source>
        <strain evidence="4">SL3-2-4</strain>
    </source>
</reference>
<dbReference type="Proteomes" id="UP000298860">
    <property type="component" value="Unassembled WGS sequence"/>
</dbReference>
<protein>
    <submittedName>
        <fullName evidence="3">ABC transporter ATP-binding protein</fullName>
    </submittedName>
</protein>
<feature type="domain" description="ABC transporter" evidence="2">
    <location>
        <begin position="3"/>
        <end position="240"/>
    </location>
</feature>
<name>A0A4D4J9K3_9PSEU</name>
<dbReference type="Pfam" id="PF00005">
    <property type="entry name" value="ABC_tran"/>
    <property type="match status" value="1"/>
</dbReference>
<proteinExistence type="predicted"/>
<dbReference type="GO" id="GO:0016887">
    <property type="term" value="F:ATP hydrolysis activity"/>
    <property type="evidence" value="ECO:0007669"/>
    <property type="project" value="InterPro"/>
</dbReference>
<evidence type="ECO:0000256" key="1">
    <source>
        <dbReference type="SAM" id="MobiDB-lite"/>
    </source>
</evidence>
<dbReference type="EMBL" id="BJFL01000011">
    <property type="protein sequence ID" value="GDY31089.1"/>
    <property type="molecule type" value="Genomic_DNA"/>
</dbReference>
<dbReference type="PROSITE" id="PS50893">
    <property type="entry name" value="ABC_TRANSPORTER_2"/>
    <property type="match status" value="1"/>
</dbReference>